<evidence type="ECO:0000313" key="2">
    <source>
        <dbReference type="EMBL" id="OGF26057.1"/>
    </source>
</evidence>
<organism evidence="2 3">
    <name type="scientific">Candidatus Falkowbacteria bacterium RIFOXYA2_FULL_47_19</name>
    <dbReference type="NCBI Taxonomy" id="1797994"/>
    <lineage>
        <taxon>Bacteria</taxon>
        <taxon>Candidatus Falkowiibacteriota</taxon>
    </lineage>
</organism>
<dbReference type="InterPro" id="IPR055259">
    <property type="entry name" value="YkvP/CgeB_Glyco_trans-like"/>
</dbReference>
<proteinExistence type="predicted"/>
<accession>A0A1F5SH54</accession>
<dbReference type="EMBL" id="MFGB01000017">
    <property type="protein sequence ID" value="OGF26057.1"/>
    <property type="molecule type" value="Genomic_DNA"/>
</dbReference>
<dbReference type="AlphaFoldDB" id="A0A1F5SH54"/>
<protein>
    <recommendedName>
        <fullName evidence="1">Spore protein YkvP/CgeB glycosyl transferase-like domain-containing protein</fullName>
    </recommendedName>
</protein>
<reference evidence="2 3" key="1">
    <citation type="journal article" date="2016" name="Nat. Commun.">
        <title>Thousands of microbial genomes shed light on interconnected biogeochemical processes in an aquifer system.</title>
        <authorList>
            <person name="Anantharaman K."/>
            <person name="Brown C.T."/>
            <person name="Hug L.A."/>
            <person name="Sharon I."/>
            <person name="Castelle C.J."/>
            <person name="Probst A.J."/>
            <person name="Thomas B.C."/>
            <person name="Singh A."/>
            <person name="Wilkins M.J."/>
            <person name="Karaoz U."/>
            <person name="Brodie E.L."/>
            <person name="Williams K.H."/>
            <person name="Hubbard S.S."/>
            <person name="Banfield J.F."/>
        </authorList>
    </citation>
    <scope>NUCLEOTIDE SEQUENCE [LARGE SCALE GENOMIC DNA]</scope>
</reference>
<dbReference type="Proteomes" id="UP000178367">
    <property type="component" value="Unassembled WGS sequence"/>
</dbReference>
<dbReference type="Pfam" id="PF13524">
    <property type="entry name" value="Glyco_trans_1_2"/>
    <property type="match status" value="1"/>
</dbReference>
<evidence type="ECO:0000313" key="3">
    <source>
        <dbReference type="Proteomes" id="UP000178367"/>
    </source>
</evidence>
<gene>
    <name evidence="2" type="ORF">A2227_02460</name>
</gene>
<evidence type="ECO:0000259" key="1">
    <source>
        <dbReference type="Pfam" id="PF13524"/>
    </source>
</evidence>
<comment type="caution">
    <text evidence="2">The sequence shown here is derived from an EMBL/GenBank/DDBJ whole genome shotgun (WGS) entry which is preliminary data.</text>
</comment>
<name>A0A1F5SH54_9BACT</name>
<dbReference type="STRING" id="1797994.A2227_02460"/>
<feature type="domain" description="Spore protein YkvP/CgeB glycosyl transferase-like" evidence="1">
    <location>
        <begin position="220"/>
        <end position="347"/>
    </location>
</feature>
<sequence length="353" mass="40954">MKIIAITPVSDKTTVGNMIIQGLNDLGCNVIATYPGNSVINHYNDDDVVRQSKDADYVFVFWGKESSYQPGFFDKIAGRKKIVYGLPKYYLLDRINRPEITAYIDESEWTSTGYPDTGGELSPAYWTTNKNGLFSRQKVEAKYNPKRCKGEPWLNEKMLNSCKWYFKRECYPEDKKMGIIPLNVGCWNEYFSGIEIKKDIDIFCSFGQLDTGLRYEVFHFCRKLAHEGFKVKFVGMGKEKVDFRTYQELIARSYIGLSAWGAGNSCRRLFEVMAGKTCCFAQKTEIEFIHKPEDGVHYVEYSTMAEFMDKIYHYLYNKKTCIEIGQKGYDFVKEYHAPIARVKYMLEIMSKNK</sequence>